<comment type="caution">
    <text evidence="1">The sequence shown here is derived from an EMBL/GenBank/DDBJ whole genome shotgun (WGS) entry which is preliminary data.</text>
</comment>
<name>X1CF87_9ZZZZ</name>
<sequence length="72" mass="7640">YEELIPGYEFPPASYELSASLISKYLEAVDCADELKVFGGFVPPLAIGAYAIAAMAGSLSLPPGYHTRFPGV</sequence>
<organism evidence="1">
    <name type="scientific">marine sediment metagenome</name>
    <dbReference type="NCBI Taxonomy" id="412755"/>
    <lineage>
        <taxon>unclassified sequences</taxon>
        <taxon>metagenomes</taxon>
        <taxon>ecological metagenomes</taxon>
    </lineage>
</organism>
<dbReference type="AlphaFoldDB" id="X1CF87"/>
<proteinExistence type="predicted"/>
<feature type="non-terminal residue" evidence="1">
    <location>
        <position position="1"/>
    </location>
</feature>
<reference evidence="1" key="1">
    <citation type="journal article" date="2014" name="Front. Microbiol.">
        <title>High frequency of phylogenetically diverse reductive dehalogenase-homologous genes in deep subseafloor sedimentary metagenomes.</title>
        <authorList>
            <person name="Kawai M."/>
            <person name="Futagami T."/>
            <person name="Toyoda A."/>
            <person name="Takaki Y."/>
            <person name="Nishi S."/>
            <person name="Hori S."/>
            <person name="Arai W."/>
            <person name="Tsubouchi T."/>
            <person name="Morono Y."/>
            <person name="Uchiyama I."/>
            <person name="Ito T."/>
            <person name="Fujiyama A."/>
            <person name="Inagaki F."/>
            <person name="Takami H."/>
        </authorList>
    </citation>
    <scope>NUCLEOTIDE SEQUENCE</scope>
    <source>
        <strain evidence="1">Expedition CK06-06</strain>
    </source>
</reference>
<protein>
    <submittedName>
        <fullName evidence="1">Uncharacterized protein</fullName>
    </submittedName>
</protein>
<accession>X1CF87</accession>
<dbReference type="EMBL" id="BART01011271">
    <property type="protein sequence ID" value="GAG82896.1"/>
    <property type="molecule type" value="Genomic_DNA"/>
</dbReference>
<evidence type="ECO:0000313" key="1">
    <source>
        <dbReference type="EMBL" id="GAG82896.1"/>
    </source>
</evidence>
<gene>
    <name evidence="1" type="ORF">S01H4_24085</name>
</gene>